<comment type="catalytic activity">
    <reaction evidence="11 12">
        <text>L-aspartate 4-semialdehyde + pyruvate = (2S,4S)-4-hydroxy-2,3,4,5-tetrahydrodipicolinate + H2O + H(+)</text>
        <dbReference type="Rhea" id="RHEA:34171"/>
        <dbReference type="ChEBI" id="CHEBI:15361"/>
        <dbReference type="ChEBI" id="CHEBI:15377"/>
        <dbReference type="ChEBI" id="CHEBI:15378"/>
        <dbReference type="ChEBI" id="CHEBI:67139"/>
        <dbReference type="ChEBI" id="CHEBI:537519"/>
        <dbReference type="EC" id="4.3.3.7"/>
    </reaction>
</comment>
<dbReference type="GO" id="GO:0005737">
    <property type="term" value="C:cytoplasm"/>
    <property type="evidence" value="ECO:0007669"/>
    <property type="project" value="UniProtKB-SubCell"/>
</dbReference>
<keyword evidence="7 12" id="KW-0220">Diaminopimelate biosynthesis</keyword>
<name>A0AAU7YZS9_9BACT</name>
<reference evidence="16" key="2">
    <citation type="journal article" date="2024" name="Environ. Microbiol.">
        <title>Genome analysis and description of Tunturibacter gen. nov. expands the diversity of Terriglobia in tundra soils.</title>
        <authorList>
            <person name="Messyasz A."/>
            <person name="Mannisto M.K."/>
            <person name="Kerkhof L.J."/>
            <person name="Haggblom M.M."/>
        </authorList>
    </citation>
    <scope>NUCLEOTIDE SEQUENCE</scope>
    <source>
        <strain evidence="16">M8UP39</strain>
    </source>
</reference>
<dbReference type="CDD" id="cd00950">
    <property type="entry name" value="DHDPS"/>
    <property type="match status" value="1"/>
</dbReference>
<proteinExistence type="inferred from homology"/>
<dbReference type="InterPro" id="IPR005263">
    <property type="entry name" value="DapA"/>
</dbReference>
<comment type="pathway">
    <text evidence="2 12">Amino-acid biosynthesis; L-lysine biosynthesis via DAP pathway; (S)-tetrahydrodipicolinate from L-aspartate: step 3/4.</text>
</comment>
<dbReference type="KEGG" id="tgi:RBB81_21225"/>
<comment type="subunit">
    <text evidence="12">Homotetramer; dimer of dimers.</text>
</comment>
<sequence>MMQLDKTFLCGSYPPLVTPFRGGKVDFDRFADLAERQAKEGSHGLVVAGTTGEPSSLTVAERTELVKVAVAAVRGRIPVVAATGSQSFAETVELTQLGEKAGASAVLVVTPYYIKPSQRGLIEYFAAVGKRTALPLMIYHIPGRAAVSIHAKTVMRIGERIDNLVGLKHADKGLELLTELQIGMGPEFRMFCGLEALSLPMLVLGASGLMNAVGNVAPAKVASLYTAVKQGDLQMAQRLHLELFELNRAIFFDTNPVPLKYMMSRLGMLDSPELRLPLIDLDAELQKAIDPVLLRAGLLQPSEMATE</sequence>
<evidence type="ECO:0000256" key="11">
    <source>
        <dbReference type="ARBA" id="ARBA00047836"/>
    </source>
</evidence>
<feature type="active site" description="Schiff-base intermediate with substrate" evidence="12 14">
    <location>
        <position position="168"/>
    </location>
</feature>
<dbReference type="Gene3D" id="3.20.20.70">
    <property type="entry name" value="Aldolase class I"/>
    <property type="match status" value="1"/>
</dbReference>
<evidence type="ECO:0000256" key="6">
    <source>
        <dbReference type="ARBA" id="ARBA00022605"/>
    </source>
</evidence>
<dbReference type="PANTHER" id="PTHR12128">
    <property type="entry name" value="DIHYDRODIPICOLINATE SYNTHASE"/>
    <property type="match status" value="1"/>
</dbReference>
<evidence type="ECO:0000256" key="4">
    <source>
        <dbReference type="ARBA" id="ARBA00012086"/>
    </source>
</evidence>
<dbReference type="RefSeq" id="WP_353072067.1">
    <property type="nucleotide sequence ID" value="NZ_CP132938.1"/>
</dbReference>
<comment type="function">
    <text evidence="1 12">Catalyzes the condensation of (S)-aspartate-beta-semialdehyde [(S)-ASA] and pyruvate to 4-hydroxy-tetrahydrodipicolinate (HTPA).</text>
</comment>
<dbReference type="PROSITE" id="PS00666">
    <property type="entry name" value="DHDPS_2"/>
    <property type="match status" value="1"/>
</dbReference>
<evidence type="ECO:0000256" key="15">
    <source>
        <dbReference type="PIRSR" id="PIRSR001365-2"/>
    </source>
</evidence>
<keyword evidence="10 12" id="KW-0704">Schiff base</keyword>
<evidence type="ECO:0000256" key="14">
    <source>
        <dbReference type="PIRSR" id="PIRSR001365-1"/>
    </source>
</evidence>
<dbReference type="PANTHER" id="PTHR12128:SF66">
    <property type="entry name" value="4-HYDROXY-2-OXOGLUTARATE ALDOLASE, MITOCHONDRIAL"/>
    <property type="match status" value="1"/>
</dbReference>
<dbReference type="GO" id="GO:0019877">
    <property type="term" value="P:diaminopimelate biosynthetic process"/>
    <property type="evidence" value="ECO:0007669"/>
    <property type="project" value="UniProtKB-UniRule"/>
</dbReference>
<evidence type="ECO:0000313" key="16">
    <source>
        <dbReference type="EMBL" id="XCB22071.1"/>
    </source>
</evidence>
<comment type="subcellular location">
    <subcellularLocation>
        <location evidence="12">Cytoplasm</location>
    </subcellularLocation>
</comment>
<organism evidence="16">
    <name type="scientific">Tunturiibacter gelidiferens</name>
    <dbReference type="NCBI Taxonomy" id="3069689"/>
    <lineage>
        <taxon>Bacteria</taxon>
        <taxon>Pseudomonadati</taxon>
        <taxon>Acidobacteriota</taxon>
        <taxon>Terriglobia</taxon>
        <taxon>Terriglobales</taxon>
        <taxon>Acidobacteriaceae</taxon>
        <taxon>Tunturiibacter</taxon>
    </lineage>
</organism>
<dbReference type="InterPro" id="IPR020625">
    <property type="entry name" value="Schiff_base-form_aldolases_AS"/>
</dbReference>
<keyword evidence="6 12" id="KW-0028">Amino-acid biosynthesis</keyword>
<evidence type="ECO:0000256" key="8">
    <source>
        <dbReference type="ARBA" id="ARBA00023154"/>
    </source>
</evidence>
<dbReference type="HAMAP" id="MF_00418">
    <property type="entry name" value="DapA"/>
    <property type="match status" value="1"/>
</dbReference>
<protein>
    <recommendedName>
        <fullName evidence="4 12">4-hydroxy-tetrahydrodipicolinate synthase</fullName>
        <shortName evidence="12">HTPA synthase</shortName>
        <ecNumber evidence="4 12">4.3.3.7</ecNumber>
    </recommendedName>
</protein>
<feature type="site" description="Part of a proton relay during catalysis" evidence="12">
    <location>
        <position position="113"/>
    </location>
</feature>
<feature type="binding site" evidence="12 15">
    <location>
        <position position="51"/>
    </location>
    <ligand>
        <name>pyruvate</name>
        <dbReference type="ChEBI" id="CHEBI:15361"/>
    </ligand>
</feature>
<dbReference type="EMBL" id="CP132938">
    <property type="protein sequence ID" value="XCB22071.1"/>
    <property type="molecule type" value="Genomic_DNA"/>
</dbReference>
<comment type="caution">
    <text evidence="12">Lacks conserved residue(s) required for the propagation of feature annotation.</text>
</comment>
<dbReference type="PIRSF" id="PIRSF001365">
    <property type="entry name" value="DHDPS"/>
    <property type="match status" value="1"/>
</dbReference>
<evidence type="ECO:0000256" key="2">
    <source>
        <dbReference type="ARBA" id="ARBA00005120"/>
    </source>
</evidence>
<dbReference type="EC" id="4.3.3.7" evidence="4 12"/>
<gene>
    <name evidence="12 16" type="primary">dapA</name>
    <name evidence="16" type="ORF">RBB81_21225</name>
</gene>
<evidence type="ECO:0000256" key="7">
    <source>
        <dbReference type="ARBA" id="ARBA00022915"/>
    </source>
</evidence>
<dbReference type="SMART" id="SM01130">
    <property type="entry name" value="DHDPS"/>
    <property type="match status" value="1"/>
</dbReference>
<comment type="similarity">
    <text evidence="3 12 13">Belongs to the DapA family.</text>
</comment>
<dbReference type="GO" id="GO:0008840">
    <property type="term" value="F:4-hydroxy-tetrahydrodipicolinate synthase activity"/>
    <property type="evidence" value="ECO:0007669"/>
    <property type="project" value="UniProtKB-UniRule"/>
</dbReference>
<dbReference type="InterPro" id="IPR002220">
    <property type="entry name" value="DapA-like"/>
</dbReference>
<dbReference type="Pfam" id="PF00701">
    <property type="entry name" value="DHDPS"/>
    <property type="match status" value="1"/>
</dbReference>
<evidence type="ECO:0000256" key="9">
    <source>
        <dbReference type="ARBA" id="ARBA00023239"/>
    </source>
</evidence>
<dbReference type="PRINTS" id="PR00146">
    <property type="entry name" value="DHPICSNTHASE"/>
</dbReference>
<comment type="caution">
    <text evidence="12">Was originally thought to be a dihydrodipicolinate synthase (DHDPS), catalyzing the condensation of (S)-aspartate-beta-semialdehyde [(S)-ASA] and pyruvate to dihydrodipicolinate (DHDP). However, it was shown in E.coli that the product of the enzymatic reaction is not dihydrodipicolinate but in fact (4S)-4-hydroxy-2,3,4,5-tetrahydro-(2S)-dipicolinic acid (HTPA), and that the consecutive dehydration reaction leading to DHDP is not spontaneous but catalyzed by DapB.</text>
</comment>
<evidence type="ECO:0000256" key="13">
    <source>
        <dbReference type="PIRNR" id="PIRNR001365"/>
    </source>
</evidence>
<keyword evidence="5 12" id="KW-0963">Cytoplasm</keyword>
<dbReference type="SUPFAM" id="SSF51569">
    <property type="entry name" value="Aldolase"/>
    <property type="match status" value="1"/>
</dbReference>
<evidence type="ECO:0000256" key="3">
    <source>
        <dbReference type="ARBA" id="ARBA00007592"/>
    </source>
</evidence>
<evidence type="ECO:0000256" key="10">
    <source>
        <dbReference type="ARBA" id="ARBA00023270"/>
    </source>
</evidence>
<evidence type="ECO:0000256" key="5">
    <source>
        <dbReference type="ARBA" id="ARBA00022490"/>
    </source>
</evidence>
<keyword evidence="8 12" id="KW-0457">Lysine biosynthesis</keyword>
<reference evidence="16" key="1">
    <citation type="submission" date="2023-08" db="EMBL/GenBank/DDBJ databases">
        <authorList>
            <person name="Messyasz A."/>
            <person name="Mannisto M.K."/>
            <person name="Kerkhof L.J."/>
            <person name="Haggblom M."/>
        </authorList>
    </citation>
    <scope>NUCLEOTIDE SEQUENCE</scope>
    <source>
        <strain evidence="16">M8UP39</strain>
    </source>
</reference>
<feature type="site" description="Part of a proton relay during catalysis" evidence="12">
    <location>
        <position position="50"/>
    </location>
</feature>
<keyword evidence="9 12" id="KW-0456">Lyase</keyword>
<evidence type="ECO:0000256" key="12">
    <source>
        <dbReference type="HAMAP-Rule" id="MF_00418"/>
    </source>
</evidence>
<accession>A0AAU7YZS9</accession>
<dbReference type="GO" id="GO:0009089">
    <property type="term" value="P:lysine biosynthetic process via diaminopimelate"/>
    <property type="evidence" value="ECO:0007669"/>
    <property type="project" value="UniProtKB-UniRule"/>
</dbReference>
<evidence type="ECO:0000256" key="1">
    <source>
        <dbReference type="ARBA" id="ARBA00003294"/>
    </source>
</evidence>
<dbReference type="AlphaFoldDB" id="A0AAU7YZS9"/>
<feature type="active site" description="Proton donor/acceptor" evidence="12 14">
    <location>
        <position position="139"/>
    </location>
</feature>
<dbReference type="InterPro" id="IPR013785">
    <property type="entry name" value="Aldolase_TIM"/>
</dbReference>
<feature type="binding site" evidence="15">
    <location>
        <position position="210"/>
    </location>
    <ligand>
        <name>pyruvate</name>
        <dbReference type="ChEBI" id="CHEBI:15361"/>
    </ligand>
</feature>
<dbReference type="NCBIfam" id="TIGR00674">
    <property type="entry name" value="dapA"/>
    <property type="match status" value="1"/>
</dbReference>